<reference evidence="1 2" key="1">
    <citation type="submission" date="2009-04" db="EMBL/GenBank/DDBJ databases">
        <authorList>
            <person name="Qin X."/>
            <person name="Bachman B."/>
            <person name="Battles P."/>
            <person name="Bell A."/>
            <person name="Bess C."/>
            <person name="Bickham C."/>
            <person name="Chaboub L."/>
            <person name="Chen D."/>
            <person name="Coyle M."/>
            <person name="Deiros D.R."/>
            <person name="Dinh H."/>
            <person name="Forbes L."/>
            <person name="Fowler G."/>
            <person name="Francisco L."/>
            <person name="Fu Q."/>
            <person name="Gubbala S."/>
            <person name="Hale W."/>
            <person name="Han Y."/>
            <person name="Hemphill L."/>
            <person name="Highlander S.K."/>
            <person name="Hirani K."/>
            <person name="Hogues M."/>
            <person name="Jackson L."/>
            <person name="Jakkamsetti A."/>
            <person name="Javaid M."/>
            <person name="Jiang H."/>
            <person name="Korchina V."/>
            <person name="Kovar C."/>
            <person name="Lara F."/>
            <person name="Lee S."/>
            <person name="Mata R."/>
            <person name="Mathew T."/>
            <person name="Moen C."/>
            <person name="Morales K."/>
            <person name="Munidasa M."/>
            <person name="Nazareth L."/>
            <person name="Ngo R."/>
            <person name="Nguyen L."/>
            <person name="Okwuonu G."/>
            <person name="Ongeri F."/>
            <person name="Patil S."/>
            <person name="Petrosino J."/>
            <person name="Pham C."/>
            <person name="Pham P."/>
            <person name="Pu L.-L."/>
            <person name="Puazo M."/>
            <person name="Raj R."/>
            <person name="Reid J."/>
            <person name="Rouhana J."/>
            <person name="Saada N."/>
            <person name="Shang Y."/>
            <person name="Simmons D."/>
            <person name="Thornton R."/>
            <person name="Warren J."/>
            <person name="Weissenberger G."/>
            <person name="Zhang J."/>
            <person name="Zhang L."/>
            <person name="Zhou C."/>
            <person name="Zhu D."/>
            <person name="Muzny D."/>
            <person name="Worley K."/>
            <person name="Gibbs R."/>
        </authorList>
    </citation>
    <scope>NUCLEOTIDE SEQUENCE [LARGE SCALE GENOMIC DNA]</scope>
    <source>
        <strain evidence="1 2">ATCC 33313</strain>
    </source>
</reference>
<evidence type="ECO:0000313" key="1">
    <source>
        <dbReference type="EMBL" id="EER74313.1"/>
    </source>
</evidence>
<evidence type="ECO:0000313" key="2">
    <source>
        <dbReference type="Proteomes" id="UP000004528"/>
    </source>
</evidence>
<dbReference type="HOGENOM" id="CLU_3241430_0_0_9"/>
<name>C5RBX6_WEIPA</name>
<accession>C5RBX6</accession>
<sequence>MHVNKKEVFIMKAAVVKKQGILPVIEEIDKPTSTSEGDLILRG</sequence>
<keyword evidence="2" id="KW-1185">Reference proteome</keyword>
<dbReference type="Proteomes" id="UP000004528">
    <property type="component" value="Unassembled WGS sequence"/>
</dbReference>
<proteinExistence type="predicted"/>
<protein>
    <submittedName>
        <fullName evidence="1">Uncharacterized protein</fullName>
    </submittedName>
</protein>
<dbReference type="AlphaFoldDB" id="C5RBX6"/>
<organism evidence="1 2">
    <name type="scientific">Weissella paramesenteroides ATCC 33313</name>
    <dbReference type="NCBI Taxonomy" id="585506"/>
    <lineage>
        <taxon>Bacteria</taxon>
        <taxon>Bacillati</taxon>
        <taxon>Bacillota</taxon>
        <taxon>Bacilli</taxon>
        <taxon>Lactobacillales</taxon>
        <taxon>Lactobacillaceae</taxon>
        <taxon>Weissella</taxon>
    </lineage>
</organism>
<comment type="caution">
    <text evidence="1">The sequence shown here is derived from an EMBL/GenBank/DDBJ whole genome shotgun (WGS) entry which is preliminary data.</text>
</comment>
<dbReference type="EMBL" id="ACKU01000028">
    <property type="protein sequence ID" value="EER74313.1"/>
    <property type="molecule type" value="Genomic_DNA"/>
</dbReference>
<gene>
    <name evidence="1" type="ORF">HMPREF0877_1472</name>
</gene>